<dbReference type="Proteomes" id="UP000886748">
    <property type="component" value="Unassembled WGS sequence"/>
</dbReference>
<protein>
    <recommendedName>
        <fullName evidence="3">Tip attachment protein J domain-containing protein</fullName>
    </recommendedName>
</protein>
<name>A0A9D1MZY2_9CLOT</name>
<dbReference type="AlphaFoldDB" id="A0A9D1MZY2"/>
<reference evidence="1" key="2">
    <citation type="journal article" date="2021" name="PeerJ">
        <title>Extensive microbial diversity within the chicken gut microbiome revealed by metagenomics and culture.</title>
        <authorList>
            <person name="Gilroy R."/>
            <person name="Ravi A."/>
            <person name="Getino M."/>
            <person name="Pursley I."/>
            <person name="Horton D.L."/>
            <person name="Alikhan N.F."/>
            <person name="Baker D."/>
            <person name="Gharbi K."/>
            <person name="Hall N."/>
            <person name="Watson M."/>
            <person name="Adriaenssens E.M."/>
            <person name="Foster-Nyarko E."/>
            <person name="Jarju S."/>
            <person name="Secka A."/>
            <person name="Antonio M."/>
            <person name="Oren A."/>
            <person name="Chaudhuri R.R."/>
            <person name="La Ragione R."/>
            <person name="Hildebrand F."/>
            <person name="Pallen M.J."/>
        </authorList>
    </citation>
    <scope>NUCLEOTIDE SEQUENCE</scope>
    <source>
        <strain evidence="1">CHK154-7741</strain>
    </source>
</reference>
<evidence type="ECO:0008006" key="3">
    <source>
        <dbReference type="Google" id="ProtNLM"/>
    </source>
</evidence>
<sequence>MIRVIRRNLDKKTLSFHKWDWHFAFFHFRNYKNAYINGKPLKPWHILKNSDIVEVIERPNGIFEIIGATILVTLGAGAFSATAAIVTGIAAVSLAAGVVAAGAISIFSGGGHSGTTQAKEYSSSTQPELRGASNDISSGCLPVLFGKIQQTPSYGQQPYRLVVDGASTNKYRQYFVSNYKNVVYSDFKLGDTPRTDYSIDYLDIITASGSSNFIGFDNVKAMSIDEELSYNPDEEVNQNAHFDYNELTNTNFVTVNYQLKFINVDLNAWTNKQFRQTTRVVQKGNYVDLTNDITITSSMLTLVNENTYIYNGSVKYDADDDNYTEIVFTNYAPLSNTRGNSTESTNELDSLYVSENMVTQTLNRNETLNLSINRYAGTVSEVVLTSPENTKEIDVIISFPQGLFHQNNDGSRSARTSEIEIMYKKGDGEYIPLSENTELYIRDINGEKQPLSTSSTTVNGANVKVNSPSDINVADQLFYRPIGFTLPETGKYTVRVRSADYADKTNFDIGYPRCAEVQFYVEGKVLDESILPKVNQIAFEATAYKGLSGTIKKFNYVAEARIPVWNGEDWSTVQESKNPAAIIRYLLTDELVNPRPISTDLIDNDSLVMLYNWCEEQEYKADGIVSEATKTMDVINEILKNCQGAMIPLLNGKHTFAIDGSEKTPKGMFNQHNSWNFSWTPNLGRLTEAIRASFTNSEDYTQDEVTVYWYDGAVHEEIKEGTTDSDYLLVKKDLKYITDKASVLKSISYELLCTQAKRNNFEFSVNLEALNMTMLDRVYVCNSANMQNESTGLIKSVITKNGNMTGFTLYSDIEIPENAKIIIRSLDYTTESPVINIYDVLNSGRTNIVQIEPVANTGIIQGAGEITGLKDKWHYDGDLFTLGQDTIYDCVITDIRYSDDNTATITCRDY</sequence>
<reference evidence="1" key="1">
    <citation type="submission" date="2020-10" db="EMBL/GenBank/DDBJ databases">
        <authorList>
            <person name="Gilroy R."/>
        </authorList>
    </citation>
    <scope>NUCLEOTIDE SEQUENCE</scope>
    <source>
        <strain evidence="1">CHK154-7741</strain>
    </source>
</reference>
<evidence type="ECO:0000313" key="1">
    <source>
        <dbReference type="EMBL" id="HIU92270.1"/>
    </source>
</evidence>
<proteinExistence type="predicted"/>
<dbReference type="EMBL" id="DVOD01000029">
    <property type="protein sequence ID" value="HIU92270.1"/>
    <property type="molecule type" value="Genomic_DNA"/>
</dbReference>
<gene>
    <name evidence="1" type="ORF">IAD26_03945</name>
</gene>
<organism evidence="1 2">
    <name type="scientific">Candidatus Limenecus avicola</name>
    <dbReference type="NCBI Taxonomy" id="2840847"/>
    <lineage>
        <taxon>Bacteria</taxon>
        <taxon>Bacillati</taxon>
        <taxon>Bacillota</taxon>
        <taxon>Clostridia</taxon>
        <taxon>Eubacteriales</taxon>
        <taxon>Clostridiaceae</taxon>
        <taxon>Clostridiaceae incertae sedis</taxon>
        <taxon>Candidatus Limenecus</taxon>
    </lineage>
</organism>
<accession>A0A9D1MZY2</accession>
<comment type="caution">
    <text evidence="1">The sequence shown here is derived from an EMBL/GenBank/DDBJ whole genome shotgun (WGS) entry which is preliminary data.</text>
</comment>
<evidence type="ECO:0000313" key="2">
    <source>
        <dbReference type="Proteomes" id="UP000886748"/>
    </source>
</evidence>